<dbReference type="GO" id="GO:0016747">
    <property type="term" value="F:acyltransferase activity, transferring groups other than amino-acyl groups"/>
    <property type="evidence" value="ECO:0007669"/>
    <property type="project" value="InterPro"/>
</dbReference>
<evidence type="ECO:0000313" key="6">
    <source>
        <dbReference type="Proteomes" id="UP001208186"/>
    </source>
</evidence>
<dbReference type="RefSeq" id="WP_315907412.1">
    <property type="nucleotide sequence ID" value="NZ_JAOPKC010000001.1"/>
</dbReference>
<dbReference type="InterPro" id="IPR000182">
    <property type="entry name" value="GNAT_dom"/>
</dbReference>
<dbReference type="Proteomes" id="UP001208186">
    <property type="component" value="Unassembled WGS sequence"/>
</dbReference>
<organism evidence="5 7">
    <name type="scientific">Halapricum hydrolyticum</name>
    <dbReference type="NCBI Taxonomy" id="2979991"/>
    <lineage>
        <taxon>Archaea</taxon>
        <taxon>Methanobacteriati</taxon>
        <taxon>Methanobacteriota</taxon>
        <taxon>Stenosarchaea group</taxon>
        <taxon>Halobacteria</taxon>
        <taxon>Halobacteriales</taxon>
        <taxon>Haloarculaceae</taxon>
        <taxon>Halapricum</taxon>
    </lineage>
</organism>
<evidence type="ECO:0000313" key="4">
    <source>
        <dbReference type="EMBL" id="MCU4716645.1"/>
    </source>
</evidence>
<keyword evidence="6" id="KW-1185">Reference proteome</keyword>
<dbReference type="Proteomes" id="UP001209746">
    <property type="component" value="Unassembled WGS sequence"/>
</dbReference>
<dbReference type="Gene3D" id="3.40.630.30">
    <property type="match status" value="1"/>
</dbReference>
<proteinExistence type="predicted"/>
<dbReference type="CDD" id="cd04301">
    <property type="entry name" value="NAT_SF"/>
    <property type="match status" value="1"/>
</dbReference>
<keyword evidence="2" id="KW-0012">Acyltransferase</keyword>
<dbReference type="InterPro" id="IPR016181">
    <property type="entry name" value="Acyl_CoA_acyltransferase"/>
</dbReference>
<keyword evidence="1" id="KW-0808">Transferase</keyword>
<accession>A0AAE3IC94</accession>
<evidence type="ECO:0000256" key="2">
    <source>
        <dbReference type="ARBA" id="ARBA00023315"/>
    </source>
</evidence>
<dbReference type="EMBL" id="JAOPKC010000001">
    <property type="protein sequence ID" value="MCU4716645.1"/>
    <property type="molecule type" value="Genomic_DNA"/>
</dbReference>
<evidence type="ECO:0000259" key="3">
    <source>
        <dbReference type="PROSITE" id="PS51186"/>
    </source>
</evidence>
<comment type="caution">
    <text evidence="5">The sequence shown here is derived from an EMBL/GenBank/DDBJ whole genome shotgun (WGS) entry which is preliminary data.</text>
</comment>
<evidence type="ECO:0000313" key="5">
    <source>
        <dbReference type="EMBL" id="MCU4725750.1"/>
    </source>
</evidence>
<name>A0AAE3IC94_9EURY</name>
<gene>
    <name evidence="5" type="ORF">OB914_02015</name>
    <name evidence="4" type="ORF">OB916_01005</name>
</gene>
<dbReference type="SUPFAM" id="SSF55729">
    <property type="entry name" value="Acyl-CoA N-acyltransferases (Nat)"/>
    <property type="match status" value="1"/>
</dbReference>
<evidence type="ECO:0000313" key="7">
    <source>
        <dbReference type="Proteomes" id="UP001209746"/>
    </source>
</evidence>
<dbReference type="InterPro" id="IPR050832">
    <property type="entry name" value="Bact_Acetyltransf"/>
</dbReference>
<reference evidence="5" key="1">
    <citation type="submission" date="2023-02" db="EMBL/GenBank/DDBJ databases">
        <title>Enrichment on poylsaccharides allowed isolation of novel metabolic and taxonomic groups of Haloarchaea.</title>
        <authorList>
            <person name="Sorokin D.Y."/>
            <person name="Elcheninov A.G."/>
            <person name="Khizhniak T.V."/>
            <person name="Kolganova T.V."/>
            <person name="Kublanov I.V."/>
        </authorList>
    </citation>
    <scope>NUCLEOTIDE SEQUENCE</scope>
    <source>
        <strain evidence="4 6">HArc-curdl5-1</strain>
        <strain evidence="5">HArc-curdl7</strain>
    </source>
</reference>
<dbReference type="AlphaFoldDB" id="A0AAE3IC94"/>
<dbReference type="PANTHER" id="PTHR43877">
    <property type="entry name" value="AMINOALKYLPHOSPHONATE N-ACETYLTRANSFERASE-RELATED-RELATED"/>
    <property type="match status" value="1"/>
</dbReference>
<dbReference type="PANTHER" id="PTHR43877:SF1">
    <property type="entry name" value="ACETYLTRANSFERASE"/>
    <property type="match status" value="1"/>
</dbReference>
<dbReference type="Pfam" id="PF00583">
    <property type="entry name" value="Acetyltransf_1"/>
    <property type="match status" value="1"/>
</dbReference>
<dbReference type="EMBL" id="JAOPKD010000001">
    <property type="protein sequence ID" value="MCU4725750.1"/>
    <property type="molecule type" value="Genomic_DNA"/>
</dbReference>
<protein>
    <submittedName>
        <fullName evidence="5">GNAT family N-acetyltransferase</fullName>
    </submittedName>
</protein>
<dbReference type="PROSITE" id="PS51186">
    <property type="entry name" value="GNAT"/>
    <property type="match status" value="1"/>
</dbReference>
<feature type="domain" description="N-acetyltransferase" evidence="3">
    <location>
        <begin position="2"/>
        <end position="142"/>
    </location>
</feature>
<evidence type="ECO:0000256" key="1">
    <source>
        <dbReference type="ARBA" id="ARBA00022679"/>
    </source>
</evidence>
<sequence>MTGIRGIRSDDRERLRRIQQAVLSDPSPSVLAAALDGPLFGLVAEDSGIVVGYLLAVVGETRAYVPELAVAADAQRQGHGSALLTTAIDRFHDRGLTTVRLTARADDSAARRFYEELGFEAVERVPDHYDDAAGVVYERRIDDE</sequence>